<dbReference type="Gene3D" id="2.10.70.10">
    <property type="entry name" value="Complement Module, domain 1"/>
    <property type="match status" value="1"/>
</dbReference>
<keyword evidence="2" id="KW-1185">Reference proteome</keyword>
<evidence type="ECO:0000313" key="1">
    <source>
        <dbReference type="EMBL" id="GHA46966.1"/>
    </source>
</evidence>
<reference evidence="2" key="1">
    <citation type="journal article" date="2019" name="Int. J. Syst. Evol. Microbiol.">
        <title>The Global Catalogue of Microorganisms (GCM) 10K type strain sequencing project: providing services to taxonomists for standard genome sequencing and annotation.</title>
        <authorList>
            <consortium name="The Broad Institute Genomics Platform"/>
            <consortium name="The Broad Institute Genome Sequencing Center for Infectious Disease"/>
            <person name="Wu L."/>
            <person name="Ma J."/>
        </authorList>
    </citation>
    <scope>NUCLEOTIDE SEQUENCE [LARGE SCALE GENOMIC DNA]</scope>
    <source>
        <strain evidence="2">KCTC 32465</strain>
    </source>
</reference>
<dbReference type="InterPro" id="IPR019600">
    <property type="entry name" value="Hemin_uptake_protein_HemP"/>
</dbReference>
<dbReference type="EMBL" id="BMZF01000002">
    <property type="protein sequence ID" value="GHA46966.1"/>
    <property type="molecule type" value="Genomic_DNA"/>
</dbReference>
<sequence>MSEHAQNLQLKEIPLDQSNVPTYDVDQVLGDLNTAHLVLDGQVYTLRKTRQNKLILTK</sequence>
<accession>A0ABQ3CW75</accession>
<name>A0ABQ3CW75_9RHOB</name>
<comment type="caution">
    <text evidence="1">The sequence shown here is derived from an EMBL/GenBank/DDBJ whole genome shotgun (WGS) entry which is preliminary data.</text>
</comment>
<evidence type="ECO:0000313" key="2">
    <source>
        <dbReference type="Proteomes" id="UP000634455"/>
    </source>
</evidence>
<evidence type="ECO:0008006" key="3">
    <source>
        <dbReference type="Google" id="ProtNLM"/>
    </source>
</evidence>
<organism evidence="1 2">
    <name type="scientific">Paramylibacter ulvae</name>
    <dbReference type="NCBI Taxonomy" id="1651968"/>
    <lineage>
        <taxon>Bacteria</taxon>
        <taxon>Pseudomonadati</taxon>
        <taxon>Pseudomonadota</taxon>
        <taxon>Alphaproteobacteria</taxon>
        <taxon>Rhodobacterales</taxon>
        <taxon>Paracoccaceae</taxon>
        <taxon>Paramylibacter</taxon>
    </lineage>
</organism>
<proteinExistence type="predicted"/>
<dbReference type="Pfam" id="PF10636">
    <property type="entry name" value="hemP"/>
    <property type="match status" value="1"/>
</dbReference>
<gene>
    <name evidence="1" type="ORF">GCM10008927_09670</name>
</gene>
<protein>
    <recommendedName>
        <fullName evidence="3">Hemin uptake protein HemP</fullName>
    </recommendedName>
</protein>
<dbReference type="Proteomes" id="UP000634455">
    <property type="component" value="Unassembled WGS sequence"/>
</dbReference>
<dbReference type="RefSeq" id="WP_189639474.1">
    <property type="nucleotide sequence ID" value="NZ_BMZF01000002.1"/>
</dbReference>